<keyword evidence="10" id="KW-0446">Lipid-binding</keyword>
<evidence type="ECO:0000256" key="7">
    <source>
        <dbReference type="ARBA" id="ARBA00022837"/>
    </source>
</evidence>
<keyword evidence="4" id="KW-0812">Transmembrane</keyword>
<dbReference type="GO" id="GO:0016020">
    <property type="term" value="C:membrane"/>
    <property type="evidence" value="ECO:0007669"/>
    <property type="project" value="UniProtKB-SubCell"/>
</dbReference>
<sequence>MGPPRPLAAAGGALHRISSLLAQVVSAVLGAAGGPGVQASILAANIVLFSLATRRLRRAQFAASVRAVQQLDAEGVAFLLRRHLPMWIKHADWERGEHLQSFVTLAWPTFNRMICNIIKREVEERLGSHGEFGRVSFARLSFGRTPPVVTAVKGVPLRDGDALAMVIDIDVRWAGEPDVVMQLSGIPGAAVAVRTCQVAGMLRLVLSPIEEELPFLTGLTLSLLDKPYLDFDIRVLGGDVMSLPALGSWLRSSVAGIIQERLVWPENLGWRWGPSWDRQQAEAQAAAGGGRALLAPEQQRRRQLPPPLGVLLVEVVGAELEPRRSTFLGRLKPVSSRLSLLLPAATPVAAEQGAHAVSGPAAARPVLQKGLTSVQAASCKPHWQQSFAFVVSSRHQVMHLLLSHKRSGVLAKGVVAALGADVPLGSTEVAVADILGEAAAHEEWTVQEMLLEAAKLEVAAAAGAVAGPAAESDVEGYESAEGEDDAASFLSASPGLARSGSSSSLGLAFAAAAAAAARGGAGPGAFDEDDLPAAGTPGGRWFVEAATHAQPWQRADTPPPRQLARWSDRSGSGGGGGGSNGSGLRAQWLQDEPWQARQQRPRSGGSRQRQAPQGMPLLTPPAPNRAPSWRRSATRSPSPDRQLGGGVSAALLDPSSLMQLQMEQSRPETKWLAAEGVWVDVASANVMTLAGLLSQVASEPPAAIGSAGSPRSGTGSEEEDGWLGRLQRYILGHEEGEGEGDEFAPSQAPLAGRLQLRLTWQPVEAEAPPQPLLNPGEGQHAEHAQQAGQGDLHTAAAAAQQQQAGGGGAADLLTPPPSRRQSVQLPRETAGGGGGGGGAVPPPAAGTPDAVGGGTARAGSILAALDAVLGVEEAPPRQGVLAVRVAHTKLDYATDLSYPVLAVSIDRRPPDPAAAAVVGLLGASPSKPAAAAAAAAAALVTSAAAAAAAAASSAAAAGSPQELLGSRGAPPSTSSLASLAPSEQASTAGAAAAGAAGAAAAPRQRWISMESTPGSRMGLLHWGQVFYIPTALSEADCLEGRVVVELGEVASAARFNLFGPALYSLDASESFKEDVKVAAAAAVPLKQLLHQRRLGGSWRLKEATAGVAEADRLDLGRASVQLAWFPLGQQPGACGAAAAQEQAEAARPAAARAGAAAAAQQQHRQRQ</sequence>
<comment type="subcellular location">
    <subcellularLocation>
        <location evidence="1">Membrane</location>
        <topology evidence="1">Single-pass membrane protein</topology>
    </subcellularLocation>
</comment>
<dbReference type="AlphaFoldDB" id="A0A2P6V373"/>
<feature type="region of interest" description="Disordered" evidence="12">
    <location>
        <begin position="961"/>
        <end position="980"/>
    </location>
</feature>
<dbReference type="PANTHER" id="PTHR10774:SF190">
    <property type="entry name" value="C2 CALCIUM_LIPID-BINDING ENDONUCLEASE_EXONUCLEASE_PHOSPHATASE-RELATED"/>
    <property type="match status" value="1"/>
</dbReference>
<evidence type="ECO:0000256" key="9">
    <source>
        <dbReference type="ARBA" id="ARBA00023055"/>
    </source>
</evidence>
<feature type="compositionally biased region" description="Gly residues" evidence="12">
    <location>
        <begin position="571"/>
        <end position="581"/>
    </location>
</feature>
<evidence type="ECO:0000256" key="2">
    <source>
        <dbReference type="ARBA" id="ARBA00006996"/>
    </source>
</evidence>
<evidence type="ECO:0000256" key="10">
    <source>
        <dbReference type="ARBA" id="ARBA00023121"/>
    </source>
</evidence>
<keyword evidence="3" id="KW-0813">Transport</keyword>
<comment type="caution">
    <text evidence="14">The sequence shown here is derived from an EMBL/GenBank/DDBJ whole genome shotgun (WGS) entry which is preliminary data.</text>
</comment>
<feature type="domain" description="SMP-LTD" evidence="13">
    <location>
        <begin position="87"/>
        <end position="273"/>
    </location>
</feature>
<evidence type="ECO:0000256" key="11">
    <source>
        <dbReference type="ARBA" id="ARBA00023136"/>
    </source>
</evidence>
<accession>A0A2P6V373</accession>
<name>A0A2P6V373_9CHLO</name>
<dbReference type="InterPro" id="IPR045050">
    <property type="entry name" value="Synaptotagmin_plant"/>
</dbReference>
<feature type="compositionally biased region" description="Low complexity" evidence="12">
    <location>
        <begin position="595"/>
        <end position="611"/>
    </location>
</feature>
<proteinExistence type="inferred from homology"/>
<evidence type="ECO:0000313" key="14">
    <source>
        <dbReference type="EMBL" id="PSC68527.1"/>
    </source>
</evidence>
<keyword evidence="9" id="KW-0445">Lipid transport</keyword>
<keyword evidence="8" id="KW-1133">Transmembrane helix</keyword>
<keyword evidence="11" id="KW-0472">Membrane</keyword>
<dbReference type="EMBL" id="LHPF02000036">
    <property type="protein sequence ID" value="PSC68527.1"/>
    <property type="molecule type" value="Genomic_DNA"/>
</dbReference>
<dbReference type="OrthoDB" id="67700at2759"/>
<dbReference type="InterPro" id="IPR039010">
    <property type="entry name" value="Synaptotagmin_SMP"/>
</dbReference>
<evidence type="ECO:0000256" key="4">
    <source>
        <dbReference type="ARBA" id="ARBA00022692"/>
    </source>
</evidence>
<feature type="region of interest" description="Disordered" evidence="12">
    <location>
        <begin position="766"/>
        <end position="853"/>
    </location>
</feature>
<dbReference type="PROSITE" id="PS51847">
    <property type="entry name" value="SMP"/>
    <property type="match status" value="1"/>
</dbReference>
<feature type="region of interest" description="Disordered" evidence="12">
    <location>
        <begin position="519"/>
        <end position="648"/>
    </location>
</feature>
<keyword evidence="5" id="KW-0479">Metal-binding</keyword>
<dbReference type="InterPro" id="IPR031468">
    <property type="entry name" value="SMP_LBD"/>
</dbReference>
<organism evidence="14 15">
    <name type="scientific">Micractinium conductrix</name>
    <dbReference type="NCBI Taxonomy" id="554055"/>
    <lineage>
        <taxon>Eukaryota</taxon>
        <taxon>Viridiplantae</taxon>
        <taxon>Chlorophyta</taxon>
        <taxon>core chlorophytes</taxon>
        <taxon>Trebouxiophyceae</taxon>
        <taxon>Chlorellales</taxon>
        <taxon>Chlorellaceae</taxon>
        <taxon>Chlorella clade</taxon>
        <taxon>Micractinium</taxon>
    </lineage>
</organism>
<keyword evidence="7" id="KW-0106">Calcium</keyword>
<keyword evidence="15" id="KW-1185">Reference proteome</keyword>
<evidence type="ECO:0000259" key="13">
    <source>
        <dbReference type="PROSITE" id="PS51847"/>
    </source>
</evidence>
<dbReference type="GO" id="GO:0005783">
    <property type="term" value="C:endoplasmic reticulum"/>
    <property type="evidence" value="ECO:0007669"/>
    <property type="project" value="TreeGrafter"/>
</dbReference>
<feature type="region of interest" description="Disordered" evidence="12">
    <location>
        <begin position="701"/>
        <end position="721"/>
    </location>
</feature>
<dbReference type="STRING" id="554055.A0A2P6V373"/>
<evidence type="ECO:0000256" key="6">
    <source>
        <dbReference type="ARBA" id="ARBA00022737"/>
    </source>
</evidence>
<evidence type="ECO:0000256" key="3">
    <source>
        <dbReference type="ARBA" id="ARBA00022448"/>
    </source>
</evidence>
<evidence type="ECO:0000256" key="1">
    <source>
        <dbReference type="ARBA" id="ARBA00004167"/>
    </source>
</evidence>
<evidence type="ECO:0000313" key="15">
    <source>
        <dbReference type="Proteomes" id="UP000239649"/>
    </source>
</evidence>
<feature type="compositionally biased region" description="Low complexity" evidence="12">
    <location>
        <begin position="784"/>
        <end position="803"/>
    </location>
</feature>
<evidence type="ECO:0000256" key="8">
    <source>
        <dbReference type="ARBA" id="ARBA00022989"/>
    </source>
</evidence>
<feature type="compositionally biased region" description="Low complexity" evidence="12">
    <location>
        <begin position="969"/>
        <end position="980"/>
    </location>
</feature>
<evidence type="ECO:0000256" key="5">
    <source>
        <dbReference type="ARBA" id="ARBA00022723"/>
    </source>
</evidence>
<dbReference type="PANTHER" id="PTHR10774">
    <property type="entry name" value="EXTENDED SYNAPTOTAGMIN-RELATED"/>
    <property type="match status" value="1"/>
</dbReference>
<reference evidence="14 15" key="1">
    <citation type="journal article" date="2018" name="Plant J.">
        <title>Genome sequences of Chlorella sorokiniana UTEX 1602 and Micractinium conductrix SAG 241.80: implications to maltose excretion by a green alga.</title>
        <authorList>
            <person name="Arriola M.B."/>
            <person name="Velmurugan N."/>
            <person name="Zhang Y."/>
            <person name="Plunkett M.H."/>
            <person name="Hondzo H."/>
            <person name="Barney B.M."/>
        </authorList>
    </citation>
    <scope>NUCLEOTIDE SEQUENCE [LARGE SCALE GENOMIC DNA]</scope>
    <source>
        <strain evidence="14 15">SAG 241.80</strain>
    </source>
</reference>
<dbReference type="GO" id="GO:0046872">
    <property type="term" value="F:metal ion binding"/>
    <property type="evidence" value="ECO:0007669"/>
    <property type="project" value="UniProtKB-KW"/>
</dbReference>
<comment type="similarity">
    <text evidence="2">Belongs to the synaptotagmin family.</text>
</comment>
<feature type="region of interest" description="Disordered" evidence="12">
    <location>
        <begin position="1138"/>
        <end position="1167"/>
    </location>
</feature>
<dbReference type="GO" id="GO:0008289">
    <property type="term" value="F:lipid binding"/>
    <property type="evidence" value="ECO:0007669"/>
    <property type="project" value="UniProtKB-KW"/>
</dbReference>
<dbReference type="GO" id="GO:0006869">
    <property type="term" value="P:lipid transport"/>
    <property type="evidence" value="ECO:0007669"/>
    <property type="project" value="UniProtKB-KW"/>
</dbReference>
<dbReference type="CDD" id="cd21677">
    <property type="entry name" value="SMP_SYT"/>
    <property type="match status" value="1"/>
</dbReference>
<feature type="compositionally biased region" description="Gly residues" evidence="12">
    <location>
        <begin position="830"/>
        <end position="839"/>
    </location>
</feature>
<keyword evidence="6" id="KW-0677">Repeat</keyword>
<gene>
    <name evidence="14" type="ORF">C2E20_7901</name>
</gene>
<evidence type="ECO:0000256" key="12">
    <source>
        <dbReference type="SAM" id="MobiDB-lite"/>
    </source>
</evidence>
<protein>
    <submittedName>
        <fullName evidence="14">Plant synaptotagmin</fullName>
    </submittedName>
</protein>
<dbReference type="Pfam" id="PF17047">
    <property type="entry name" value="SMP_LBD"/>
    <property type="match status" value="1"/>
</dbReference>
<dbReference type="Proteomes" id="UP000239649">
    <property type="component" value="Unassembled WGS sequence"/>
</dbReference>